<evidence type="ECO:0000313" key="2">
    <source>
        <dbReference type="EMBL" id="CAA9252228.1"/>
    </source>
</evidence>
<sequence length="305" mass="33472">RAGGRPRGGPGAGRGRARGRRAAGARHAAALAPRRGDLAGPHRVAGHDGRAHRAGRLPVLRRRAPVHRGDPARLPRGPRRPPDAAGRRAALGAGRRLLRGRRVPAGARRRRHARRPRRHRRRVRAPVRRAPALRLHPRRARRGRGGRGPGADALRRRLAVPGRRRGPRRPLGRRDRRPARRAGRGHRPRPARPPLRRGVPAALRRRPHPRRGRVLAGRLSDAVAQRHPPADDAPLRRRVHHGAPVLLRRARVGLPHGARRPGRRPGGAGGLAPGPVPVPGLDRRRRPAPRRGAAVRAPCVVDRVL</sequence>
<feature type="non-terminal residue" evidence="2">
    <location>
        <position position="305"/>
    </location>
</feature>
<dbReference type="EC" id="2.5.1.16" evidence="2"/>
<dbReference type="AlphaFoldDB" id="A0A6J4IGQ6"/>
<gene>
    <name evidence="2" type="ORF">AVDCRST_MAG54-2054</name>
</gene>
<feature type="non-terminal residue" evidence="2">
    <location>
        <position position="1"/>
    </location>
</feature>
<keyword evidence="2" id="KW-0808">Transferase</keyword>
<feature type="compositionally biased region" description="Basic residues" evidence="1">
    <location>
        <begin position="135"/>
        <end position="145"/>
    </location>
</feature>
<dbReference type="GO" id="GO:0004766">
    <property type="term" value="F:spermidine synthase activity"/>
    <property type="evidence" value="ECO:0007669"/>
    <property type="project" value="UniProtKB-EC"/>
</dbReference>
<feature type="region of interest" description="Disordered" evidence="1">
    <location>
        <begin position="255"/>
        <end position="294"/>
    </location>
</feature>
<evidence type="ECO:0000256" key="1">
    <source>
        <dbReference type="SAM" id="MobiDB-lite"/>
    </source>
</evidence>
<feature type="compositionally biased region" description="Basic residues" evidence="1">
    <location>
        <begin position="52"/>
        <end position="66"/>
    </location>
</feature>
<protein>
    <submittedName>
        <fullName evidence="2">Spermidine synthase</fullName>
        <ecNumber evidence="2">2.5.1.16</ecNumber>
    </submittedName>
</protein>
<proteinExistence type="predicted"/>
<feature type="compositionally biased region" description="Basic residues" evidence="1">
    <location>
        <begin position="96"/>
        <end position="127"/>
    </location>
</feature>
<accession>A0A6J4IGQ6</accession>
<feature type="compositionally biased region" description="Basic residues" evidence="1">
    <location>
        <begin position="203"/>
        <end position="213"/>
    </location>
</feature>
<reference evidence="2" key="1">
    <citation type="submission" date="2020-02" db="EMBL/GenBank/DDBJ databases">
        <authorList>
            <person name="Meier V. D."/>
        </authorList>
    </citation>
    <scope>NUCLEOTIDE SEQUENCE</scope>
    <source>
        <strain evidence="2">AVDCRST_MAG54</strain>
    </source>
</reference>
<name>A0A6J4IGQ6_9PSEU</name>
<dbReference type="EMBL" id="CADCTH010000275">
    <property type="protein sequence ID" value="CAA9252228.1"/>
    <property type="molecule type" value="Genomic_DNA"/>
</dbReference>
<feature type="region of interest" description="Disordered" evidence="1">
    <location>
        <begin position="1"/>
        <end position="235"/>
    </location>
</feature>
<feature type="compositionally biased region" description="Basic residues" evidence="1">
    <location>
        <begin position="156"/>
        <end position="190"/>
    </location>
</feature>
<feature type="compositionally biased region" description="Basic residues" evidence="1">
    <location>
        <begin position="15"/>
        <end position="24"/>
    </location>
</feature>
<feature type="compositionally biased region" description="Gly residues" evidence="1">
    <location>
        <begin position="1"/>
        <end position="14"/>
    </location>
</feature>
<organism evidence="2">
    <name type="scientific">uncultured Actinomycetospora sp</name>
    <dbReference type="NCBI Taxonomy" id="1135996"/>
    <lineage>
        <taxon>Bacteria</taxon>
        <taxon>Bacillati</taxon>
        <taxon>Actinomycetota</taxon>
        <taxon>Actinomycetes</taxon>
        <taxon>Pseudonocardiales</taxon>
        <taxon>Pseudonocardiaceae</taxon>
        <taxon>Actinomycetospora</taxon>
        <taxon>environmental samples</taxon>
    </lineage>
</organism>